<reference evidence="2" key="1">
    <citation type="submission" date="2017-11" db="EMBL/GenBank/DDBJ databases">
        <authorList>
            <person name="Chan K.G."/>
            <person name="Lee L.S."/>
        </authorList>
    </citation>
    <scope>NUCLEOTIDE SEQUENCE [LARGE SCALE GENOMIC DNA]</scope>
    <source>
        <strain evidence="2">DSM 100970</strain>
    </source>
</reference>
<dbReference type="Pfam" id="PF05711">
    <property type="entry name" value="TylF"/>
    <property type="match status" value="1"/>
</dbReference>
<evidence type="ECO:0000313" key="2">
    <source>
        <dbReference type="Proteomes" id="UP000236655"/>
    </source>
</evidence>
<keyword evidence="2" id="KW-1185">Reference proteome</keyword>
<accession>A0A2I7N2S0</accession>
<proteinExistence type="predicted"/>
<gene>
    <name evidence="1" type="ORF">CUN60_00015</name>
</gene>
<organism evidence="1 2">
    <name type="scientific">Aquella oligotrophica</name>
    <dbReference type="NCBI Taxonomy" id="2067065"/>
    <lineage>
        <taxon>Bacteria</taxon>
        <taxon>Pseudomonadati</taxon>
        <taxon>Pseudomonadota</taxon>
        <taxon>Betaproteobacteria</taxon>
        <taxon>Neisseriales</taxon>
        <taxon>Neisseriaceae</taxon>
        <taxon>Aquella</taxon>
    </lineage>
</organism>
<dbReference type="EMBL" id="CP024847">
    <property type="protein sequence ID" value="AUR50744.1"/>
    <property type="molecule type" value="Genomic_DNA"/>
</dbReference>
<sequence>MLRTKISKLFTLLQKLTLIIKIILVNFRTVILIKDEELEELLSRSLTSFDTNAKEIDKYNAMEALSKIIYSKYKFSEFGRLFLEDQEYLNDYAKLMDSHNWHSLDRKYVLKNLLNLISHIDGDLAECGVYTGQSAYFLCKYFTKAQKMIHLFDSFEGLSSPSGKDGVYWTKGDMKISEDMVKNNLAEFDNFITYKGWIPSRFNEVGNLKFCFIHLDVDLYQPTLDALIFFYPRLVVTGIILFDDYGFNSCPGAKAAVDFFLQDKPERIVMLPTGQAFIIKQHNNLLEVIDSENVSKDYFNVPKYIEWDNLLVNKFWDGVARTTLSELSFSRQSGANLAVILKYFINPNNKILDFGAGNGDLLRVLCSKNHDAEFYAYEPSPERALLLKKNLSEYTNFNGIAEQNQKFDIILMIEVIEHILENDFDTVINSVLELLKPHGKLIITTPNNEDLNGNMCYCPSCNSIFHRWQHVRSFNPVTLKNTMQKFGLQEIVTHQLDFADNTFFSSLSSGSTSLVIDFLDKLTNNVPIYQGYGSNLVYVGYKKED</sequence>
<dbReference type="Proteomes" id="UP000236655">
    <property type="component" value="Chromosome"/>
</dbReference>
<dbReference type="KEGG" id="nba:CUN60_00015"/>
<dbReference type="SUPFAM" id="SSF53335">
    <property type="entry name" value="S-adenosyl-L-methionine-dependent methyltransferases"/>
    <property type="match status" value="1"/>
</dbReference>
<dbReference type="CDD" id="cd02440">
    <property type="entry name" value="AdoMet_MTases"/>
    <property type="match status" value="1"/>
</dbReference>
<name>A0A2I7N2S0_9NEIS</name>
<dbReference type="InterPro" id="IPR029063">
    <property type="entry name" value="SAM-dependent_MTases_sf"/>
</dbReference>
<dbReference type="PANTHER" id="PTHR40036">
    <property type="entry name" value="MACROCIN O-METHYLTRANSFERASE"/>
    <property type="match status" value="1"/>
</dbReference>
<dbReference type="AlphaFoldDB" id="A0A2I7N2S0"/>
<evidence type="ECO:0008006" key="3">
    <source>
        <dbReference type="Google" id="ProtNLM"/>
    </source>
</evidence>
<dbReference type="OrthoDB" id="9799872at2"/>
<protein>
    <recommendedName>
        <fullName evidence="3">Methyltransferase domain-containing protein</fullName>
    </recommendedName>
</protein>
<dbReference type="Pfam" id="PF13489">
    <property type="entry name" value="Methyltransf_23"/>
    <property type="match status" value="1"/>
</dbReference>
<dbReference type="InterPro" id="IPR008884">
    <property type="entry name" value="TylF_MeTrfase"/>
</dbReference>
<dbReference type="PANTHER" id="PTHR40036:SF1">
    <property type="entry name" value="MACROCIN O-METHYLTRANSFERASE"/>
    <property type="match status" value="1"/>
</dbReference>
<dbReference type="RefSeq" id="WP_102950044.1">
    <property type="nucleotide sequence ID" value="NZ_CP024847.1"/>
</dbReference>
<dbReference type="Gene3D" id="3.40.50.150">
    <property type="entry name" value="Vaccinia Virus protein VP39"/>
    <property type="match status" value="2"/>
</dbReference>
<evidence type="ECO:0000313" key="1">
    <source>
        <dbReference type="EMBL" id="AUR50744.1"/>
    </source>
</evidence>